<dbReference type="PANTHER" id="PTHR34580:SF1">
    <property type="entry name" value="PROTEIN PAFC"/>
    <property type="match status" value="1"/>
</dbReference>
<dbReference type="Proteomes" id="UP000480222">
    <property type="component" value="Unassembled WGS sequence"/>
</dbReference>
<comment type="caution">
    <text evidence="3">The sequence shown here is derived from an EMBL/GenBank/DDBJ whole genome shotgun (WGS) entry which is preliminary data.</text>
</comment>
<evidence type="ECO:0000313" key="3">
    <source>
        <dbReference type="EMBL" id="CAB0604548.1"/>
    </source>
</evidence>
<proteinExistence type="predicted"/>
<evidence type="ECO:0000313" key="4">
    <source>
        <dbReference type="Proteomes" id="UP000480222"/>
    </source>
</evidence>
<gene>
    <name evidence="3" type="ORF">CIP107547_01430</name>
</gene>
<dbReference type="PANTHER" id="PTHR34580">
    <property type="match status" value="1"/>
</dbReference>
<dbReference type="InterPro" id="IPR051534">
    <property type="entry name" value="CBASS_pafABC_assoc_protein"/>
</dbReference>
<dbReference type="InterPro" id="IPR043839">
    <property type="entry name" value="PafC_HTH"/>
</dbReference>
<protein>
    <submittedName>
        <fullName evidence="3">WYL domain-containing protein</fullName>
    </submittedName>
</protein>
<evidence type="ECO:0000259" key="2">
    <source>
        <dbReference type="Pfam" id="PF19187"/>
    </source>
</evidence>
<dbReference type="Pfam" id="PF13280">
    <property type="entry name" value="WYL"/>
    <property type="match status" value="1"/>
</dbReference>
<dbReference type="PROSITE" id="PS52050">
    <property type="entry name" value="WYL"/>
    <property type="match status" value="1"/>
</dbReference>
<dbReference type="InterPro" id="IPR028349">
    <property type="entry name" value="PafC-like"/>
</dbReference>
<dbReference type="AlphaFoldDB" id="A0A6J4WE94"/>
<dbReference type="InterPro" id="IPR026881">
    <property type="entry name" value="WYL_dom"/>
</dbReference>
<evidence type="ECO:0000259" key="1">
    <source>
        <dbReference type="Pfam" id="PF13280"/>
    </source>
</evidence>
<dbReference type="PIRSF" id="PIRSF016838">
    <property type="entry name" value="PafC"/>
    <property type="match status" value="1"/>
</dbReference>
<accession>A0A6J4WE94</accession>
<name>A0A6J4WE94_CORDP</name>
<sequence length="359" mass="40336">MISLQMSCHCSNKLQGLIKIESAYRNNANHRLADLVRLLNLLPYFQAHPGRSMMEAAVDLGSTPSQIKEDLNRLFCCGPGTFPDELVDLDAQLQSVTIFDSQGMDAPLRLTRTEAGALLLSLEYLEQFPELVHMETVKSAAKKLREIMGPESSAVFDSQRFEDTPASEPVIDAIRDSMAQRVQLQFDYYSRAKDTTTKRIVSATRLFSADGSTYLVGWDHEAQSHRTFLTTQIRNVWLSTQPAQPHVSSLRFDASDPFGLQTAEQHVEIEINESAQWLTTVFPVEDVQPAHNGWIQAIMPVVSYSWLIDTLTRNADRMRLRDVRSPLAISMRESAKLGLTAYASEHAEGNQFEGKESLE</sequence>
<dbReference type="EMBL" id="CADDAV010000016">
    <property type="protein sequence ID" value="CAB0604548.1"/>
    <property type="molecule type" value="Genomic_DNA"/>
</dbReference>
<organism evidence="3 4">
    <name type="scientific">Corynebacterium diphtheriae</name>
    <dbReference type="NCBI Taxonomy" id="1717"/>
    <lineage>
        <taxon>Bacteria</taxon>
        <taxon>Bacillati</taxon>
        <taxon>Actinomycetota</taxon>
        <taxon>Actinomycetes</taxon>
        <taxon>Mycobacteriales</taxon>
        <taxon>Corynebacteriaceae</taxon>
        <taxon>Corynebacterium</taxon>
    </lineage>
</organism>
<dbReference type="Pfam" id="PF19187">
    <property type="entry name" value="HTH_PafC"/>
    <property type="match status" value="1"/>
</dbReference>
<feature type="domain" description="PafC HTH" evidence="2">
    <location>
        <begin position="34"/>
        <end position="146"/>
    </location>
</feature>
<reference evidence="3 4" key="1">
    <citation type="submission" date="2020-02" db="EMBL/GenBank/DDBJ databases">
        <authorList>
            <person name="Brisse S."/>
        </authorList>
    </citation>
    <scope>NUCLEOTIDE SEQUENCE [LARGE SCALE GENOMIC DNA]</scope>
    <source>
        <strain evidence="3">CIP107547</strain>
    </source>
</reference>
<feature type="domain" description="WYL" evidence="1">
    <location>
        <begin position="170"/>
        <end position="236"/>
    </location>
</feature>